<evidence type="ECO:0000313" key="13">
    <source>
        <dbReference type="Proteomes" id="UP000190389"/>
    </source>
</evidence>
<gene>
    <name evidence="8" type="primary">dnaJ</name>
    <name evidence="12" type="ORF">SAMN02745154_00159</name>
</gene>
<feature type="zinc finger region" description="CR-type" evidence="9">
    <location>
        <begin position="148"/>
        <end position="230"/>
    </location>
</feature>
<sequence>MSKKDYYEVLGVAKTATEKEIKTAYRKLAMKYHPDKLKDGTSDEKMKELNEAYGILSDPEKRKIYDNYGADAANGRGFAGAGANYNGQYQQRGGFEGFGGFEDIFENIFGGFSGGSRSRKASNGASMKSRGRDYKSTLSISFMDAIHGTTIKQELDKWELCLYCNGTGAENPNDVIACNECKGQGYKTEYVNSFFGQQMVQSPCEKCGGTGKIVKTKCSKCRGEKYIKVKKTVTLKVPEGAHSGLTLKLAGYGAPGHNGGEPGDMLINVIVMDHPYFRRDGLDIELDFPVSFVDIMMENTVKVPTPWGDVSIAMKKSYLDSKVIKVPQKGVKYKGMQGDLRLNLRIIIPDFDRKDRKHIVETLSTVKDNTNEKFVNKVNIG</sequence>
<dbReference type="RefSeq" id="WP_235645889.1">
    <property type="nucleotide sequence ID" value="NZ_CP137850.1"/>
</dbReference>
<feature type="binding site" evidence="8">
    <location>
        <position position="161"/>
    </location>
    <ligand>
        <name>Zn(2+)</name>
        <dbReference type="ChEBI" id="CHEBI:29105"/>
        <label>1</label>
    </ligand>
</feature>
<dbReference type="GO" id="GO:0005524">
    <property type="term" value="F:ATP binding"/>
    <property type="evidence" value="ECO:0007669"/>
    <property type="project" value="InterPro"/>
</dbReference>
<dbReference type="Pfam" id="PF01556">
    <property type="entry name" value="DnaJ_C"/>
    <property type="match status" value="1"/>
</dbReference>
<evidence type="ECO:0000256" key="6">
    <source>
        <dbReference type="ARBA" id="ARBA00061004"/>
    </source>
</evidence>
<feature type="binding site" evidence="8">
    <location>
        <position position="204"/>
    </location>
    <ligand>
        <name>Zn(2+)</name>
        <dbReference type="ChEBI" id="CHEBI:29105"/>
        <label>2</label>
    </ligand>
</feature>
<dbReference type="GO" id="GO:0051082">
    <property type="term" value="F:unfolded protein binding"/>
    <property type="evidence" value="ECO:0007669"/>
    <property type="project" value="UniProtKB-UniRule"/>
</dbReference>
<keyword evidence="2 8" id="KW-0677">Repeat</keyword>
<dbReference type="AlphaFoldDB" id="A0A1T4KSM9"/>
<dbReference type="InterPro" id="IPR036869">
    <property type="entry name" value="J_dom_sf"/>
</dbReference>
<feature type="binding site" evidence="8">
    <location>
        <position position="181"/>
    </location>
    <ligand>
        <name>Zn(2+)</name>
        <dbReference type="ChEBI" id="CHEBI:29105"/>
        <label>2</label>
    </ligand>
</feature>
<dbReference type="PANTHER" id="PTHR43096">
    <property type="entry name" value="DNAJ HOMOLOG 1, MITOCHONDRIAL-RELATED"/>
    <property type="match status" value="1"/>
</dbReference>
<feature type="domain" description="CR-type" evidence="11">
    <location>
        <begin position="148"/>
        <end position="230"/>
    </location>
</feature>
<evidence type="ECO:0000256" key="5">
    <source>
        <dbReference type="ARBA" id="ARBA00023186"/>
    </source>
</evidence>
<comment type="subunit">
    <text evidence="8">Homodimer.</text>
</comment>
<keyword evidence="8" id="KW-0235">DNA replication</keyword>
<dbReference type="SUPFAM" id="SSF46565">
    <property type="entry name" value="Chaperone J-domain"/>
    <property type="match status" value="1"/>
</dbReference>
<keyword evidence="4 8" id="KW-0862">Zinc</keyword>
<comment type="similarity">
    <text evidence="6 8">Belongs to the DnaJ family.</text>
</comment>
<dbReference type="GO" id="GO:0042026">
    <property type="term" value="P:protein refolding"/>
    <property type="evidence" value="ECO:0007669"/>
    <property type="project" value="TreeGrafter"/>
</dbReference>
<evidence type="ECO:0000259" key="10">
    <source>
        <dbReference type="PROSITE" id="PS50076"/>
    </source>
</evidence>
<accession>A0A1T4KSM9</accession>
<name>A0A1T4KSM9_9BACT</name>
<dbReference type="SUPFAM" id="SSF57938">
    <property type="entry name" value="DnaJ/Hsp40 cysteine-rich domain"/>
    <property type="match status" value="1"/>
</dbReference>
<evidence type="ECO:0000256" key="4">
    <source>
        <dbReference type="ARBA" id="ARBA00022833"/>
    </source>
</evidence>
<organism evidence="12 13">
    <name type="scientific">Mycoplasmopsis verecunda</name>
    <dbReference type="NCBI Taxonomy" id="171291"/>
    <lineage>
        <taxon>Bacteria</taxon>
        <taxon>Bacillati</taxon>
        <taxon>Mycoplasmatota</taxon>
        <taxon>Mycoplasmoidales</taxon>
        <taxon>Metamycoplasmataceae</taxon>
        <taxon>Mycoplasmopsis</taxon>
    </lineage>
</organism>
<evidence type="ECO:0000256" key="3">
    <source>
        <dbReference type="ARBA" id="ARBA00022771"/>
    </source>
</evidence>
<dbReference type="PROSITE" id="PS51188">
    <property type="entry name" value="ZF_CR"/>
    <property type="match status" value="1"/>
</dbReference>
<keyword evidence="1 8" id="KW-0479">Metal-binding</keyword>
<reference evidence="13" key="1">
    <citation type="submission" date="2017-02" db="EMBL/GenBank/DDBJ databases">
        <authorList>
            <person name="Varghese N."/>
            <person name="Submissions S."/>
        </authorList>
    </citation>
    <scope>NUCLEOTIDE SEQUENCE [LARGE SCALE GENOMIC DNA]</scope>
    <source>
        <strain evidence="13">ATCC 27862</strain>
    </source>
</reference>
<evidence type="ECO:0000256" key="1">
    <source>
        <dbReference type="ARBA" id="ARBA00022723"/>
    </source>
</evidence>
<feature type="domain" description="J" evidence="10">
    <location>
        <begin position="5"/>
        <end position="69"/>
    </location>
</feature>
<dbReference type="FunFam" id="2.10.230.10:FF:000002">
    <property type="entry name" value="Molecular chaperone DnaJ"/>
    <property type="match status" value="1"/>
</dbReference>
<comment type="caution">
    <text evidence="8">Lacks conserved residue(s) required for the propagation of feature annotation.</text>
</comment>
<proteinExistence type="inferred from homology"/>
<dbReference type="GO" id="GO:0006260">
    <property type="term" value="P:DNA replication"/>
    <property type="evidence" value="ECO:0007669"/>
    <property type="project" value="UniProtKB-KW"/>
</dbReference>
<dbReference type="PANTHER" id="PTHR43096:SF10">
    <property type="entry name" value="CHAPERONE PROTEIN DNAJ A6, CHLOROPLASTIC"/>
    <property type="match status" value="1"/>
</dbReference>
<dbReference type="InterPro" id="IPR012724">
    <property type="entry name" value="DnaJ"/>
</dbReference>
<dbReference type="SUPFAM" id="SSF49493">
    <property type="entry name" value="HSP40/DnaJ peptide-binding domain"/>
    <property type="match status" value="2"/>
</dbReference>
<evidence type="ECO:0000256" key="7">
    <source>
        <dbReference type="ARBA" id="ARBA00067609"/>
    </source>
</evidence>
<dbReference type="PROSITE" id="PS50076">
    <property type="entry name" value="DNAJ_2"/>
    <property type="match status" value="1"/>
</dbReference>
<feature type="binding site" evidence="8">
    <location>
        <position position="178"/>
    </location>
    <ligand>
        <name>Zn(2+)</name>
        <dbReference type="ChEBI" id="CHEBI:29105"/>
        <label>2</label>
    </ligand>
</feature>
<dbReference type="STRING" id="171291.SAMN02745154_00159"/>
<dbReference type="CDD" id="cd06257">
    <property type="entry name" value="DnaJ"/>
    <property type="match status" value="1"/>
</dbReference>
<dbReference type="CDD" id="cd10719">
    <property type="entry name" value="DnaJ_zf"/>
    <property type="match status" value="1"/>
</dbReference>
<dbReference type="GO" id="GO:0008270">
    <property type="term" value="F:zinc ion binding"/>
    <property type="evidence" value="ECO:0007669"/>
    <property type="project" value="UniProtKB-UniRule"/>
</dbReference>
<dbReference type="InterPro" id="IPR008971">
    <property type="entry name" value="HSP40/DnaJ_pept-bd"/>
</dbReference>
<feature type="binding site" evidence="8">
    <location>
        <position position="207"/>
    </location>
    <ligand>
        <name>Zn(2+)</name>
        <dbReference type="ChEBI" id="CHEBI:29105"/>
        <label>2</label>
    </ligand>
</feature>
<keyword evidence="3 8" id="KW-0863">Zinc-finger</keyword>
<comment type="subcellular location">
    <subcellularLocation>
        <location evidence="8">Cytoplasm</location>
    </subcellularLocation>
</comment>
<dbReference type="GO" id="GO:0031072">
    <property type="term" value="F:heat shock protein binding"/>
    <property type="evidence" value="ECO:0007669"/>
    <property type="project" value="InterPro"/>
</dbReference>
<evidence type="ECO:0000256" key="2">
    <source>
        <dbReference type="ARBA" id="ARBA00022737"/>
    </source>
</evidence>
<dbReference type="EMBL" id="FUXF01000004">
    <property type="protein sequence ID" value="SJZ45350.1"/>
    <property type="molecule type" value="Genomic_DNA"/>
</dbReference>
<evidence type="ECO:0000256" key="9">
    <source>
        <dbReference type="PROSITE-ProRule" id="PRU00546"/>
    </source>
</evidence>
<evidence type="ECO:0000259" key="11">
    <source>
        <dbReference type="PROSITE" id="PS51188"/>
    </source>
</evidence>
<dbReference type="SMART" id="SM00271">
    <property type="entry name" value="DnaJ"/>
    <property type="match status" value="1"/>
</dbReference>
<dbReference type="GO" id="GO:0005737">
    <property type="term" value="C:cytoplasm"/>
    <property type="evidence" value="ECO:0007669"/>
    <property type="project" value="UniProtKB-SubCell"/>
</dbReference>
<dbReference type="Gene3D" id="1.10.287.110">
    <property type="entry name" value="DnaJ domain"/>
    <property type="match status" value="1"/>
</dbReference>
<keyword evidence="8" id="KW-0963">Cytoplasm</keyword>
<dbReference type="InterPro" id="IPR001305">
    <property type="entry name" value="HSP_DnaJ_Cys-rich_dom"/>
</dbReference>
<dbReference type="Pfam" id="PF00226">
    <property type="entry name" value="DnaJ"/>
    <property type="match status" value="1"/>
</dbReference>
<evidence type="ECO:0000256" key="8">
    <source>
        <dbReference type="HAMAP-Rule" id="MF_01152"/>
    </source>
</evidence>
<dbReference type="PRINTS" id="PR00625">
    <property type="entry name" value="JDOMAIN"/>
</dbReference>
<feature type="binding site" evidence="8">
    <location>
        <position position="164"/>
    </location>
    <ligand>
        <name>Zn(2+)</name>
        <dbReference type="ChEBI" id="CHEBI:29105"/>
        <label>1</label>
    </ligand>
</feature>
<keyword evidence="13" id="KW-1185">Reference proteome</keyword>
<dbReference type="Gene3D" id="2.10.230.10">
    <property type="entry name" value="Heat shock protein DnaJ, cysteine-rich domain"/>
    <property type="match status" value="1"/>
</dbReference>
<dbReference type="InterPro" id="IPR001623">
    <property type="entry name" value="DnaJ_domain"/>
</dbReference>
<dbReference type="Proteomes" id="UP000190389">
    <property type="component" value="Unassembled WGS sequence"/>
</dbReference>
<dbReference type="Gene3D" id="2.60.260.20">
    <property type="entry name" value="Urease metallochaperone UreE, N-terminal domain"/>
    <property type="match status" value="2"/>
</dbReference>
<keyword evidence="8" id="KW-0346">Stress response</keyword>
<keyword evidence="5 8" id="KW-0143">Chaperone</keyword>
<dbReference type="Pfam" id="PF00684">
    <property type="entry name" value="DnaJ_CXXCXGXG"/>
    <property type="match status" value="1"/>
</dbReference>
<dbReference type="InterPro" id="IPR036410">
    <property type="entry name" value="HSP_DnaJ_Cys-rich_dom_sf"/>
</dbReference>
<dbReference type="InterPro" id="IPR002939">
    <property type="entry name" value="DnaJ_C"/>
</dbReference>
<dbReference type="CDD" id="cd10747">
    <property type="entry name" value="DnaJ_C"/>
    <property type="match status" value="1"/>
</dbReference>
<feature type="binding site" evidence="8">
    <location>
        <position position="221"/>
    </location>
    <ligand>
        <name>Zn(2+)</name>
        <dbReference type="ChEBI" id="CHEBI:29105"/>
        <label>1</label>
    </ligand>
</feature>
<protein>
    <recommendedName>
        <fullName evidence="7 8">Chaperone protein DnaJ</fullName>
    </recommendedName>
</protein>
<comment type="domain">
    <text evidence="8">The J domain is necessary and sufficient to stimulate DnaK ATPase activity. Zinc center 1 plays an important role in the autonomous, DnaK-independent chaperone activity of DnaJ. Zinc center 2 is essential for interaction with DnaK and for DnaJ activity.</text>
</comment>
<feature type="binding site" evidence="8">
    <location>
        <position position="218"/>
    </location>
    <ligand>
        <name>Zn(2+)</name>
        <dbReference type="ChEBI" id="CHEBI:29105"/>
        <label>1</label>
    </ligand>
</feature>
<evidence type="ECO:0000313" key="12">
    <source>
        <dbReference type="EMBL" id="SJZ45350.1"/>
    </source>
</evidence>
<comment type="function">
    <text evidence="8">Participates actively in the response to hyperosmotic and heat shock by preventing the aggregation of stress-denatured proteins and by disaggregating proteins, also in an autonomous, DnaK-independent fashion. Unfolded proteins bind initially to DnaJ; upon interaction with the DnaJ-bound protein, DnaK hydrolyzes its bound ATP, resulting in the formation of a stable complex. GrpE releases ADP from DnaK; ATP binding to DnaK triggers the release of the substrate protein, thus completing the reaction cycle. Several rounds of ATP-dependent interactions between DnaJ, DnaK and GrpE are required for fully efficient folding. Also involved, together with DnaK and GrpE, in the DNA replication of plasmids through activation of initiation proteins.</text>
</comment>
<dbReference type="GO" id="GO:0009408">
    <property type="term" value="P:response to heat"/>
    <property type="evidence" value="ECO:0007669"/>
    <property type="project" value="InterPro"/>
</dbReference>
<comment type="cofactor">
    <cofactor evidence="8">
        <name>Zn(2+)</name>
        <dbReference type="ChEBI" id="CHEBI:29105"/>
    </cofactor>
    <text evidence="8">Binds 2 Zn(2+) ions per monomer.</text>
</comment>
<dbReference type="HAMAP" id="MF_01152">
    <property type="entry name" value="DnaJ"/>
    <property type="match status" value="1"/>
</dbReference>